<accession>A0A9X7CAE4</accession>
<reference evidence="1 2" key="1">
    <citation type="submission" date="2017-09" db="EMBL/GenBank/DDBJ databases">
        <title>Large-scale bioinformatics analysis of Bacillus genomes uncovers conserved roles of natural products in bacterial physiology.</title>
        <authorList>
            <consortium name="Agbiome Team Llc"/>
            <person name="Bleich R.M."/>
            <person name="Grubbs K.J."/>
            <person name="Santa Maria K.C."/>
            <person name="Allen S.E."/>
            <person name="Farag S."/>
            <person name="Shank E.A."/>
            <person name="Bowers A."/>
        </authorList>
    </citation>
    <scope>NUCLEOTIDE SEQUENCE [LARGE SCALE GENOMIC DNA]</scope>
    <source>
        <strain evidence="1 2">AFS049141</strain>
    </source>
</reference>
<comment type="caution">
    <text evidence="1">The sequence shown here is derived from an EMBL/GenBank/DDBJ whole genome shotgun (WGS) entry which is preliminary data.</text>
</comment>
<proteinExistence type="predicted"/>
<name>A0A9X7CAE4_BACCE</name>
<dbReference type="EMBL" id="NUIQ01000143">
    <property type="protein sequence ID" value="PGO74381.1"/>
    <property type="molecule type" value="Genomic_DNA"/>
</dbReference>
<organism evidence="1 2">
    <name type="scientific">Bacillus cereus</name>
    <dbReference type="NCBI Taxonomy" id="1396"/>
    <lineage>
        <taxon>Bacteria</taxon>
        <taxon>Bacillati</taxon>
        <taxon>Bacillota</taxon>
        <taxon>Bacilli</taxon>
        <taxon>Bacillales</taxon>
        <taxon>Bacillaceae</taxon>
        <taxon>Bacillus</taxon>
        <taxon>Bacillus cereus group</taxon>
    </lineage>
</organism>
<sequence>ASRTIKGNETIQAIYKQRRNLQTNFVFSVYNELQKLVATA</sequence>
<evidence type="ECO:0000313" key="1">
    <source>
        <dbReference type="EMBL" id="PGO74381.1"/>
    </source>
</evidence>
<feature type="non-terminal residue" evidence="1">
    <location>
        <position position="1"/>
    </location>
</feature>
<dbReference type="Proteomes" id="UP000223834">
    <property type="component" value="Unassembled WGS sequence"/>
</dbReference>
<protein>
    <submittedName>
        <fullName evidence="1">IS6 family transposase</fullName>
    </submittedName>
</protein>
<evidence type="ECO:0000313" key="2">
    <source>
        <dbReference type="Proteomes" id="UP000223834"/>
    </source>
</evidence>
<gene>
    <name evidence="1" type="ORF">CN980_16400</name>
</gene>
<dbReference type="AlphaFoldDB" id="A0A9X7CAE4"/>